<dbReference type="PANTHER" id="PTHR43827">
    <property type="entry name" value="2,5-DIKETO-D-GLUCONIC ACID REDUCTASE"/>
    <property type="match status" value="1"/>
</dbReference>
<evidence type="ECO:0000256" key="5">
    <source>
        <dbReference type="PIRSR" id="PIRSR000097-1"/>
    </source>
</evidence>
<keyword evidence="10" id="KW-1185">Reference proteome</keyword>
<dbReference type="RefSeq" id="WP_088711768.1">
    <property type="nucleotide sequence ID" value="NZ_NFZT01000001.1"/>
</dbReference>
<dbReference type="PROSITE" id="PS00798">
    <property type="entry name" value="ALDOKETO_REDUCTASE_1"/>
    <property type="match status" value="1"/>
</dbReference>
<dbReference type="PANTHER" id="PTHR43827:SF3">
    <property type="entry name" value="NADP-DEPENDENT OXIDOREDUCTASE DOMAIN-CONTAINING PROTEIN"/>
    <property type="match status" value="1"/>
</dbReference>
<evidence type="ECO:0000313" key="9">
    <source>
        <dbReference type="EMBL" id="OWV32978.1"/>
    </source>
</evidence>
<evidence type="ECO:0000256" key="2">
    <source>
        <dbReference type="ARBA" id="ARBA00022857"/>
    </source>
</evidence>
<dbReference type="SUPFAM" id="SSF51430">
    <property type="entry name" value="NAD(P)-linked oxidoreductase"/>
    <property type="match status" value="1"/>
</dbReference>
<evidence type="ECO:0000256" key="3">
    <source>
        <dbReference type="ARBA" id="ARBA00023002"/>
    </source>
</evidence>
<feature type="binding site" evidence="6">
    <location>
        <position position="109"/>
    </location>
    <ligand>
        <name>substrate</name>
    </ligand>
</feature>
<dbReference type="FunFam" id="3.20.20.100:FF:000002">
    <property type="entry name" value="2,5-diketo-D-gluconic acid reductase A"/>
    <property type="match status" value="1"/>
</dbReference>
<protein>
    <submittedName>
        <fullName evidence="9">2,5-diketo-D-gluconic acid reductase</fullName>
    </submittedName>
</protein>
<evidence type="ECO:0000256" key="7">
    <source>
        <dbReference type="PIRSR" id="PIRSR000097-3"/>
    </source>
</evidence>
<name>A0A219B5D5_9SPHN</name>
<dbReference type="CDD" id="cd19071">
    <property type="entry name" value="AKR_AKR1-5-like"/>
    <property type="match status" value="1"/>
</dbReference>
<dbReference type="Pfam" id="PF00248">
    <property type="entry name" value="Aldo_ket_red"/>
    <property type="match status" value="1"/>
</dbReference>
<keyword evidence="2" id="KW-0521">NADP</keyword>
<comment type="catalytic activity">
    <reaction evidence="4">
        <text>hydroxyacetone + NADP(+) = methylglyoxal + NADPH + H(+)</text>
        <dbReference type="Rhea" id="RHEA:27986"/>
        <dbReference type="ChEBI" id="CHEBI:15378"/>
        <dbReference type="ChEBI" id="CHEBI:17158"/>
        <dbReference type="ChEBI" id="CHEBI:27957"/>
        <dbReference type="ChEBI" id="CHEBI:57783"/>
        <dbReference type="ChEBI" id="CHEBI:58349"/>
    </reaction>
</comment>
<comment type="caution">
    <text evidence="9">The sequence shown here is derived from an EMBL/GenBank/DDBJ whole genome shotgun (WGS) entry which is preliminary data.</text>
</comment>
<accession>A0A219B5D5</accession>
<evidence type="ECO:0000256" key="6">
    <source>
        <dbReference type="PIRSR" id="PIRSR000097-2"/>
    </source>
</evidence>
<sequence>MIFEQTYQLNNGVSVPSLGFGTWMIDDARAAQVVRDAADIGYRHFDTAQAYGNEAGVGDGLRTCGVPRDELFVTTKLDAGIKSFEEAKKAIDGSLETMGLETIDMMIIHSPQPWDQFRKGEHFFDGNLQAWRALEEALQAGKLRAIGVSNFEALDIDNILDHGSVPPAVNQVLAHVANTPFDLVEYCESRDILVEAYSPMGHGEILDRPDIRAIADKYGVSTAQLCIRYCLQLGLLPLPKTGTPSHMRANAEVGFEIAADDMDALKTVAPIRDYGEASSFPVYGDDARSR</sequence>
<dbReference type="InterPro" id="IPR020471">
    <property type="entry name" value="AKR"/>
</dbReference>
<reference evidence="10" key="1">
    <citation type="submission" date="2017-05" db="EMBL/GenBank/DDBJ databases">
        <authorList>
            <person name="Lin X."/>
        </authorList>
    </citation>
    <scope>NUCLEOTIDE SEQUENCE [LARGE SCALE GENOMIC DNA]</scope>
    <source>
        <strain evidence="10">JLT2012</strain>
    </source>
</reference>
<dbReference type="OrthoDB" id="9804790at2"/>
<dbReference type="Gene3D" id="3.20.20.100">
    <property type="entry name" value="NADP-dependent oxidoreductase domain"/>
    <property type="match status" value="1"/>
</dbReference>
<feature type="domain" description="NADP-dependent oxidoreductase" evidence="8">
    <location>
        <begin position="18"/>
        <end position="268"/>
    </location>
</feature>
<dbReference type="PRINTS" id="PR00069">
    <property type="entry name" value="ALDKETRDTASE"/>
</dbReference>
<proteinExistence type="inferred from homology"/>
<evidence type="ECO:0000259" key="8">
    <source>
        <dbReference type="Pfam" id="PF00248"/>
    </source>
</evidence>
<dbReference type="EMBL" id="NFZT01000001">
    <property type="protein sequence ID" value="OWV32978.1"/>
    <property type="molecule type" value="Genomic_DNA"/>
</dbReference>
<evidence type="ECO:0000256" key="4">
    <source>
        <dbReference type="ARBA" id="ARBA00049445"/>
    </source>
</evidence>
<dbReference type="InterPro" id="IPR018170">
    <property type="entry name" value="Aldo/ket_reductase_CS"/>
</dbReference>
<keyword evidence="3" id="KW-0560">Oxidoreductase</keyword>
<dbReference type="Proteomes" id="UP000198462">
    <property type="component" value="Unassembled WGS sequence"/>
</dbReference>
<dbReference type="InterPro" id="IPR023210">
    <property type="entry name" value="NADP_OxRdtase_dom"/>
</dbReference>
<evidence type="ECO:0000313" key="10">
    <source>
        <dbReference type="Proteomes" id="UP000198462"/>
    </source>
</evidence>
<dbReference type="PIRSF" id="PIRSF000097">
    <property type="entry name" value="AKR"/>
    <property type="match status" value="1"/>
</dbReference>
<feature type="site" description="Lowers pKa of active site Tyr" evidence="7">
    <location>
        <position position="76"/>
    </location>
</feature>
<organism evidence="9 10">
    <name type="scientific">Pacificimonas flava</name>
    <dbReference type="NCBI Taxonomy" id="1234595"/>
    <lineage>
        <taxon>Bacteria</taxon>
        <taxon>Pseudomonadati</taxon>
        <taxon>Pseudomonadota</taxon>
        <taxon>Alphaproteobacteria</taxon>
        <taxon>Sphingomonadales</taxon>
        <taxon>Sphingosinicellaceae</taxon>
        <taxon>Pacificimonas</taxon>
    </lineage>
</organism>
<evidence type="ECO:0000256" key="1">
    <source>
        <dbReference type="ARBA" id="ARBA00007905"/>
    </source>
</evidence>
<comment type="similarity">
    <text evidence="1">Belongs to the aldo/keto reductase family.</text>
</comment>
<feature type="active site" description="Proton donor" evidence="5">
    <location>
        <position position="51"/>
    </location>
</feature>
<dbReference type="InterPro" id="IPR036812">
    <property type="entry name" value="NAD(P)_OxRdtase_dom_sf"/>
</dbReference>
<dbReference type="AlphaFoldDB" id="A0A219B5D5"/>
<dbReference type="GO" id="GO:0016616">
    <property type="term" value="F:oxidoreductase activity, acting on the CH-OH group of donors, NAD or NADP as acceptor"/>
    <property type="evidence" value="ECO:0007669"/>
    <property type="project" value="UniProtKB-ARBA"/>
</dbReference>
<gene>
    <name evidence="9" type="ORF">B5C34_05555</name>
</gene>